<feature type="domain" description="Origin recognition complex subunit 3 insertion" evidence="12">
    <location>
        <begin position="337"/>
        <end position="567"/>
    </location>
</feature>
<evidence type="ECO:0000256" key="1">
    <source>
        <dbReference type="ARBA" id="ARBA00004123"/>
    </source>
</evidence>
<dbReference type="InterPro" id="IPR020795">
    <property type="entry name" value="ORC3"/>
</dbReference>
<accession>A0A6J2X839</accession>
<dbReference type="PANTHER" id="PTHR12748">
    <property type="entry name" value="ORIGIN RECOGNITION COMPLEX SUBUNIT 3"/>
    <property type="match status" value="1"/>
</dbReference>
<comment type="similarity">
    <text evidence="2">Belongs to the ORC3 family.</text>
</comment>
<evidence type="ECO:0000256" key="8">
    <source>
        <dbReference type="ARBA" id="ARBA00026084"/>
    </source>
</evidence>
<dbReference type="Proteomes" id="UP000504635">
    <property type="component" value="Unplaced"/>
</dbReference>
<keyword evidence="13" id="KW-1185">Reference proteome</keyword>
<evidence type="ECO:0000259" key="11">
    <source>
        <dbReference type="Pfam" id="PF18137"/>
    </source>
</evidence>
<dbReference type="InterPro" id="IPR045663">
    <property type="entry name" value="ORC3_ins"/>
</dbReference>
<dbReference type="OrthoDB" id="10265211at2759"/>
<dbReference type="KEGG" id="soy:115875912"/>
<evidence type="ECO:0000259" key="10">
    <source>
        <dbReference type="Pfam" id="PF07034"/>
    </source>
</evidence>
<evidence type="ECO:0000256" key="4">
    <source>
        <dbReference type="ARBA" id="ARBA00022553"/>
    </source>
</evidence>
<evidence type="ECO:0000313" key="14">
    <source>
        <dbReference type="RefSeq" id="XP_030747346.1"/>
    </source>
</evidence>
<evidence type="ECO:0000256" key="3">
    <source>
        <dbReference type="ARBA" id="ARBA00019085"/>
    </source>
</evidence>
<dbReference type="Pfam" id="PF19675">
    <property type="entry name" value="ORC3_ins"/>
    <property type="match status" value="1"/>
</dbReference>
<dbReference type="GO" id="GO:0005656">
    <property type="term" value="C:nuclear pre-replicative complex"/>
    <property type="evidence" value="ECO:0007669"/>
    <property type="project" value="TreeGrafter"/>
</dbReference>
<feature type="domain" description="Origin recognition complex subunit 3 N-terminal" evidence="10">
    <location>
        <begin position="5"/>
        <end position="321"/>
    </location>
</feature>
<dbReference type="GO" id="GO:0003688">
    <property type="term" value="F:DNA replication origin binding"/>
    <property type="evidence" value="ECO:0007669"/>
    <property type="project" value="TreeGrafter"/>
</dbReference>
<keyword evidence="6" id="KW-0238">DNA-binding</keyword>
<dbReference type="AlphaFoldDB" id="A0A6J2X839"/>
<dbReference type="InterPro" id="IPR045667">
    <property type="entry name" value="ORC3_N"/>
</dbReference>
<evidence type="ECO:0000313" key="13">
    <source>
        <dbReference type="Proteomes" id="UP000504635"/>
    </source>
</evidence>
<evidence type="ECO:0000256" key="2">
    <source>
        <dbReference type="ARBA" id="ARBA00010977"/>
    </source>
</evidence>
<comment type="subcellular location">
    <subcellularLocation>
        <location evidence="1">Nucleus</location>
    </subcellularLocation>
</comment>
<dbReference type="GO" id="GO:0031261">
    <property type="term" value="C:DNA replication preinitiation complex"/>
    <property type="evidence" value="ECO:0007669"/>
    <property type="project" value="TreeGrafter"/>
</dbReference>
<dbReference type="InParanoid" id="A0A6J2X839"/>
<dbReference type="CTD" id="23595"/>
<comment type="subunit">
    <text evidence="8">Component of ORC, a complex composed of at least 6 subunits: ORC1, ORC2, ORC3, ORC4, ORC5 and ORC6. ORC is regulated in a cell-cycle dependent manner. It is sequentially assembled at the exit from anaphase of mitosis and disassembled as cells enter S phase.</text>
</comment>
<name>A0A6J2X839_SITOR</name>
<dbReference type="InterPro" id="IPR040855">
    <property type="entry name" value="ORC_WH_C"/>
</dbReference>
<sequence length="692" mass="80136">MVENNTVSVSKGVFVFKNNFKHTSMLSHGNTSKMFSKNLWHKEFNLLWNSISEDIEVLTCNMFSLMTKDLLSYIRQAYYNSSVCEIPTAALLTGINMPDHDKQFKNLKRQIINDVSPHVALLNSQDCSSVKSLMDNMVYQFLNNSGWDKSSNGNFGNNFKKSQLNLSLLERWYENLYYTKNKSAQPINKNLLIVVLPNFESFNIGVLQKFILIASSYLQKLPFLFVFGIATSISTLYTAFPYHVSSKISIKVFKNESSIHLLKKILENVFLNSFCAFQLGGKIFNLFTDIFLFYDYSVNNFIQNIKYTMMEHFCYGNAMALCSLDRNDVKNTLNIFKSEDFENVRHLKSFRQLVESESYQNQINLLTNDVYLKGVIFENIVILQKYIRRLHIFLRCLYILVSDLPGHPLGKHLYELYATCVSEDVTKTPQYQECLRLLSFQSQNNLCVKLNEIVAILDESINKNSKRTQMKEFYSKIKDYIILLNDLNDAEMDVVDESISPNNSFTNCTDRKSLKESLLLRTKSRMEPLTKYAKLRKDILETISSNFEIHLVQPSSLCFYEIFFFDDISIQNKIIGIHRTAIHTALNDPQVYLQCNCCKLNNSHSIKPKMPDICITYKLHLECGKMINMYDWLQAFLCIIDSSFNAENNTNSKINPQYQARFTRAVAELEHLGFIKSSKRKADHVSRLTWGG</sequence>
<comment type="function">
    <text evidence="9">Component of the origin recognition complex (ORC) that binds origins of replication. DNA-binding is ATP-dependent. The specific DNA sequences that define origins of replication have not been identified yet. ORC is required to assemble the pre-replication complex necessary to initiate DNA replication. Binds histone H3 and H4 trimethylation marks H3K9me3, H3K27me3 and H4K20me3.</text>
</comment>
<dbReference type="GO" id="GO:0006270">
    <property type="term" value="P:DNA replication initiation"/>
    <property type="evidence" value="ECO:0007669"/>
    <property type="project" value="TreeGrafter"/>
</dbReference>
<feature type="domain" description="Origin recognition complex subunit 3 winged helix C-terminal" evidence="11">
    <location>
        <begin position="579"/>
        <end position="690"/>
    </location>
</feature>
<gene>
    <name evidence="14" type="primary">LOC115875912</name>
</gene>
<dbReference type="FunCoup" id="A0A6J2X839">
    <property type="interactions" value="2071"/>
</dbReference>
<evidence type="ECO:0000259" key="12">
    <source>
        <dbReference type="Pfam" id="PF19675"/>
    </source>
</evidence>
<keyword evidence="7" id="KW-0539">Nucleus</keyword>
<dbReference type="GO" id="GO:0005664">
    <property type="term" value="C:nuclear origin of replication recognition complex"/>
    <property type="evidence" value="ECO:0007669"/>
    <property type="project" value="InterPro"/>
</dbReference>
<evidence type="ECO:0000256" key="7">
    <source>
        <dbReference type="ARBA" id="ARBA00023242"/>
    </source>
</evidence>
<dbReference type="RefSeq" id="XP_030747346.1">
    <property type="nucleotide sequence ID" value="XM_030891486.1"/>
</dbReference>
<proteinExistence type="inferred from homology"/>
<evidence type="ECO:0000256" key="6">
    <source>
        <dbReference type="ARBA" id="ARBA00023125"/>
    </source>
</evidence>
<dbReference type="GeneID" id="115875912"/>
<organism evidence="13 14">
    <name type="scientific">Sitophilus oryzae</name>
    <name type="common">Rice weevil</name>
    <name type="synonym">Curculio oryzae</name>
    <dbReference type="NCBI Taxonomy" id="7048"/>
    <lineage>
        <taxon>Eukaryota</taxon>
        <taxon>Metazoa</taxon>
        <taxon>Ecdysozoa</taxon>
        <taxon>Arthropoda</taxon>
        <taxon>Hexapoda</taxon>
        <taxon>Insecta</taxon>
        <taxon>Pterygota</taxon>
        <taxon>Neoptera</taxon>
        <taxon>Endopterygota</taxon>
        <taxon>Coleoptera</taxon>
        <taxon>Polyphaga</taxon>
        <taxon>Cucujiformia</taxon>
        <taxon>Curculionidae</taxon>
        <taxon>Dryophthorinae</taxon>
        <taxon>Sitophilus</taxon>
    </lineage>
</organism>
<dbReference type="CDD" id="cd20704">
    <property type="entry name" value="Orc3"/>
    <property type="match status" value="2"/>
</dbReference>
<keyword evidence="4" id="KW-0597">Phosphoprotein</keyword>
<dbReference type="Pfam" id="PF07034">
    <property type="entry name" value="ORC3_N"/>
    <property type="match status" value="1"/>
</dbReference>
<evidence type="ECO:0000256" key="9">
    <source>
        <dbReference type="ARBA" id="ARBA00045241"/>
    </source>
</evidence>
<evidence type="ECO:0000256" key="5">
    <source>
        <dbReference type="ARBA" id="ARBA00022705"/>
    </source>
</evidence>
<protein>
    <recommendedName>
        <fullName evidence="3">Origin recognition complex subunit 3</fullName>
    </recommendedName>
</protein>
<dbReference type="Pfam" id="PF18137">
    <property type="entry name" value="WHD_ORC"/>
    <property type="match status" value="1"/>
</dbReference>
<dbReference type="PANTHER" id="PTHR12748:SF0">
    <property type="entry name" value="ORIGIN RECOGNITION COMPLEX SUBUNIT 3"/>
    <property type="match status" value="1"/>
</dbReference>
<keyword evidence="5" id="KW-0235">DNA replication</keyword>
<reference evidence="14" key="1">
    <citation type="submission" date="2025-08" db="UniProtKB">
        <authorList>
            <consortium name="RefSeq"/>
        </authorList>
    </citation>
    <scope>IDENTIFICATION</scope>
    <source>
        <tissue evidence="14">Gonads</tissue>
    </source>
</reference>